<name>A0ABR8GKG6_9CYAN</name>
<dbReference type="InterPro" id="IPR022243">
    <property type="entry name" value="DUF3768"/>
</dbReference>
<evidence type="ECO:0000313" key="2">
    <source>
        <dbReference type="Proteomes" id="UP000660380"/>
    </source>
</evidence>
<sequence length="110" mass="12718">MSIAELNDRFRQGDTSLGITCMTRNVQALPVNKLAQLIQLVRSFDKFTSNNDPYNEHDLAVVELDGIRYFYKIDYYDREAFRKGQDLGSDDPSNPDKTWRVGLLMCADEY</sequence>
<proteinExistence type="predicted"/>
<protein>
    <submittedName>
        <fullName evidence="1">DUF3768 domain-containing protein</fullName>
    </submittedName>
</protein>
<dbReference type="Proteomes" id="UP000660380">
    <property type="component" value="Unassembled WGS sequence"/>
</dbReference>
<comment type="caution">
    <text evidence="1">The sequence shown here is derived from an EMBL/GenBank/DDBJ whole genome shotgun (WGS) entry which is preliminary data.</text>
</comment>
<evidence type="ECO:0000313" key="1">
    <source>
        <dbReference type="EMBL" id="MBD2603882.1"/>
    </source>
</evidence>
<organism evidence="1 2">
    <name type="scientific">Scytonema hofmannii FACHB-248</name>
    <dbReference type="NCBI Taxonomy" id="1842502"/>
    <lineage>
        <taxon>Bacteria</taxon>
        <taxon>Bacillati</taxon>
        <taxon>Cyanobacteriota</taxon>
        <taxon>Cyanophyceae</taxon>
        <taxon>Nostocales</taxon>
        <taxon>Scytonemataceae</taxon>
        <taxon>Scytonema</taxon>
    </lineage>
</organism>
<gene>
    <name evidence="1" type="ORF">H6G81_04875</name>
</gene>
<reference evidence="1 2" key="1">
    <citation type="journal article" date="2020" name="ISME J.">
        <title>Comparative genomics reveals insights into cyanobacterial evolution and habitat adaptation.</title>
        <authorList>
            <person name="Chen M.Y."/>
            <person name="Teng W.K."/>
            <person name="Zhao L."/>
            <person name="Hu C.X."/>
            <person name="Zhou Y.K."/>
            <person name="Han B.P."/>
            <person name="Song L.R."/>
            <person name="Shu W.S."/>
        </authorList>
    </citation>
    <scope>NUCLEOTIDE SEQUENCE [LARGE SCALE GENOMIC DNA]</scope>
    <source>
        <strain evidence="1 2">FACHB-248</strain>
    </source>
</reference>
<dbReference type="EMBL" id="JACJTA010000006">
    <property type="protein sequence ID" value="MBD2603882.1"/>
    <property type="molecule type" value="Genomic_DNA"/>
</dbReference>
<keyword evidence="2" id="KW-1185">Reference proteome</keyword>
<accession>A0ABR8GKG6</accession>
<dbReference type="Pfam" id="PF12599">
    <property type="entry name" value="DUF3768"/>
    <property type="match status" value="1"/>
</dbReference>